<dbReference type="Proteomes" id="UP001377804">
    <property type="component" value="Unassembled WGS sequence"/>
</dbReference>
<dbReference type="Gene3D" id="3.10.450.240">
    <property type="match status" value="1"/>
</dbReference>
<evidence type="ECO:0000313" key="4">
    <source>
        <dbReference type="EMBL" id="MEJ6348960.1"/>
    </source>
</evidence>
<gene>
    <name evidence="4" type="ORF">R4Y45_06975</name>
</gene>
<feature type="domain" description="Tim44-like" evidence="3">
    <location>
        <begin position="113"/>
        <end position="225"/>
    </location>
</feature>
<feature type="compositionally biased region" description="Low complexity" evidence="1">
    <location>
        <begin position="45"/>
        <end position="68"/>
    </location>
</feature>
<feature type="transmembrane region" description="Helical" evidence="2">
    <location>
        <begin position="73"/>
        <end position="92"/>
    </location>
</feature>
<dbReference type="InterPro" id="IPR007379">
    <property type="entry name" value="Tim44-like_dom"/>
</dbReference>
<evidence type="ECO:0000256" key="1">
    <source>
        <dbReference type="SAM" id="MobiDB-lite"/>
    </source>
</evidence>
<evidence type="ECO:0000259" key="3">
    <source>
        <dbReference type="Pfam" id="PF04280"/>
    </source>
</evidence>
<comment type="caution">
    <text evidence="4">The sequence shown here is derived from an EMBL/GenBank/DDBJ whole genome shotgun (WGS) entry which is preliminary data.</text>
</comment>
<feature type="region of interest" description="Disordered" evidence="1">
    <location>
        <begin position="29"/>
        <end position="70"/>
    </location>
</feature>
<keyword evidence="2" id="KW-0472">Membrane</keyword>
<dbReference type="Pfam" id="PF04280">
    <property type="entry name" value="Tim44"/>
    <property type="match status" value="1"/>
</dbReference>
<accession>A0ABU8SIV2</accession>
<name>A0ABU8SIV2_9LACO</name>
<proteinExistence type="predicted"/>
<dbReference type="EMBL" id="JAWMWG010000005">
    <property type="protein sequence ID" value="MEJ6348960.1"/>
    <property type="molecule type" value="Genomic_DNA"/>
</dbReference>
<protein>
    <recommendedName>
        <fullName evidence="3">Tim44-like domain-containing protein</fullName>
    </recommendedName>
</protein>
<evidence type="ECO:0000256" key="2">
    <source>
        <dbReference type="SAM" id="Phobius"/>
    </source>
</evidence>
<keyword evidence="5" id="KW-1185">Reference proteome</keyword>
<feature type="compositionally biased region" description="Gly residues" evidence="1">
    <location>
        <begin position="32"/>
        <end position="44"/>
    </location>
</feature>
<sequence length="244" mass="27721">MKRMGLLVLLALLVLLIVFPVPSQLVSARAGGSTGGGRSGGSTSRGGSTSGTRTSTYYGGSRRSSSSSDDNSYAGFYALSLVSVGFASYSGLKFYRKKHYELSQPHNTLPIDTHFEKEFSDLFYQVEEAWSKTDMNMLAQMMTPHYFNKQKRIINRWRQFGKINRLDSLAIVDLQYEATSSNQKRHVVVTAQARDWFEYPHKSKAYNRAKEENAYIERFKEVWELVDSPTGWLLNNIRTVDLKN</sequence>
<keyword evidence="2" id="KW-0812">Transmembrane</keyword>
<dbReference type="RefSeq" id="WP_339970464.1">
    <property type="nucleotide sequence ID" value="NZ_JAWMWG010000005.1"/>
</dbReference>
<organism evidence="4 5">
    <name type="scientific">Holzapfeliella saturejae</name>
    <dbReference type="NCBI Taxonomy" id="3082953"/>
    <lineage>
        <taxon>Bacteria</taxon>
        <taxon>Bacillati</taxon>
        <taxon>Bacillota</taxon>
        <taxon>Bacilli</taxon>
        <taxon>Lactobacillales</taxon>
        <taxon>Lactobacillaceae</taxon>
        <taxon>Holzapfeliella</taxon>
    </lineage>
</organism>
<evidence type="ECO:0000313" key="5">
    <source>
        <dbReference type="Proteomes" id="UP001377804"/>
    </source>
</evidence>
<reference evidence="4 5" key="1">
    <citation type="submission" date="2023-10" db="EMBL/GenBank/DDBJ databases">
        <title>Holzapfeliella saturejae sp. nov. isolated from Satureja montana flowers.</title>
        <authorList>
            <person name="Alcantara C."/>
            <person name="Zuniga M."/>
            <person name="Landete J.M."/>
            <person name="Monedero V."/>
        </authorList>
    </citation>
    <scope>NUCLEOTIDE SEQUENCE [LARGE SCALE GENOMIC DNA]</scope>
    <source>
        <strain evidence="4 5">He02</strain>
    </source>
</reference>
<keyword evidence="2" id="KW-1133">Transmembrane helix</keyword>